<dbReference type="GO" id="GO:0005737">
    <property type="term" value="C:cytoplasm"/>
    <property type="evidence" value="ECO:0007669"/>
    <property type="project" value="TreeGrafter"/>
</dbReference>
<dbReference type="InterPro" id="IPR039722">
    <property type="entry name" value="Upf3"/>
</dbReference>
<accession>A0AAV7H5Q6</accession>
<evidence type="ECO:0000256" key="4">
    <source>
        <dbReference type="ARBA" id="ARBA00023242"/>
    </source>
</evidence>
<dbReference type="SUPFAM" id="SSF54928">
    <property type="entry name" value="RNA-binding domain, RBD"/>
    <property type="match status" value="1"/>
</dbReference>
<comment type="subcellular location">
    <subcellularLocation>
        <location evidence="1">Nucleus</location>
    </subcellularLocation>
</comment>
<dbReference type="InterPro" id="IPR005120">
    <property type="entry name" value="UPF3_dom"/>
</dbReference>
<evidence type="ECO:0000313" key="8">
    <source>
        <dbReference type="Proteomes" id="UP000775213"/>
    </source>
</evidence>
<feature type="compositionally biased region" description="Polar residues" evidence="5">
    <location>
        <begin position="380"/>
        <end position="389"/>
    </location>
</feature>
<feature type="region of interest" description="Disordered" evidence="5">
    <location>
        <begin position="450"/>
        <end position="548"/>
    </location>
</feature>
<dbReference type="Gene3D" id="3.30.70.330">
    <property type="match status" value="1"/>
</dbReference>
<reference evidence="7 8" key="1">
    <citation type="journal article" date="2021" name="Hortic Res">
        <title>Chromosome-scale assembly of the Dendrobium chrysotoxum genome enhances the understanding of orchid evolution.</title>
        <authorList>
            <person name="Zhang Y."/>
            <person name="Zhang G.Q."/>
            <person name="Zhang D."/>
            <person name="Liu X.D."/>
            <person name="Xu X.Y."/>
            <person name="Sun W.H."/>
            <person name="Yu X."/>
            <person name="Zhu X."/>
            <person name="Wang Z.W."/>
            <person name="Zhao X."/>
            <person name="Zhong W.Y."/>
            <person name="Chen H."/>
            <person name="Yin W.L."/>
            <person name="Huang T."/>
            <person name="Niu S.C."/>
            <person name="Liu Z.J."/>
        </authorList>
    </citation>
    <scope>NUCLEOTIDE SEQUENCE [LARGE SCALE GENOMIC DNA]</scope>
    <source>
        <strain evidence="7">Lindl</strain>
    </source>
</reference>
<dbReference type="GO" id="GO:0003729">
    <property type="term" value="F:mRNA binding"/>
    <property type="evidence" value="ECO:0007669"/>
    <property type="project" value="TreeGrafter"/>
</dbReference>
<comment type="caution">
    <text evidence="7">The sequence shown here is derived from an EMBL/GenBank/DDBJ whole genome shotgun (WGS) entry which is preliminary data.</text>
</comment>
<dbReference type="CDD" id="cd12455">
    <property type="entry name" value="RRM_like_Smg4_UPF3"/>
    <property type="match status" value="1"/>
</dbReference>
<evidence type="ECO:0000256" key="1">
    <source>
        <dbReference type="ARBA" id="ARBA00004123"/>
    </source>
</evidence>
<evidence type="ECO:0000313" key="7">
    <source>
        <dbReference type="EMBL" id="KAH0469455.1"/>
    </source>
</evidence>
<dbReference type="GO" id="GO:0000184">
    <property type="term" value="P:nuclear-transcribed mRNA catabolic process, nonsense-mediated decay"/>
    <property type="evidence" value="ECO:0007669"/>
    <property type="project" value="UniProtKB-KW"/>
</dbReference>
<keyword evidence="4" id="KW-0539">Nucleus</keyword>
<dbReference type="GO" id="GO:0045727">
    <property type="term" value="P:positive regulation of translation"/>
    <property type="evidence" value="ECO:0007669"/>
    <property type="project" value="TreeGrafter"/>
</dbReference>
<evidence type="ECO:0000259" key="6">
    <source>
        <dbReference type="Pfam" id="PF03467"/>
    </source>
</evidence>
<feature type="region of interest" description="Disordered" evidence="5">
    <location>
        <begin position="211"/>
        <end position="269"/>
    </location>
</feature>
<name>A0AAV7H5Q6_DENCH</name>
<proteinExistence type="inferred from homology"/>
<dbReference type="AlphaFoldDB" id="A0AAV7H5Q6"/>
<keyword evidence="3" id="KW-0866">Nonsense-mediated mRNA decay</keyword>
<dbReference type="Pfam" id="PF03467">
    <property type="entry name" value="Smg4_UPF3"/>
    <property type="match status" value="1"/>
</dbReference>
<sequence>MKPYLSNKTPPVHSETLQSEALGFVLDFGGYTSCFVLFRLRDMKDPLERTKVVLRHLPPSLTEPALMEQIEDKFSGRYNWFFFRPGKSSQKNGRYARAYIDFKSSADVFEFAEFFDGHVFVNEKGTQFKVLVEYAPSQSIPRTWTKKDGREGSIFKDPDYLEFVELLAKPTENLPSAEIQLERRESERAGAKEAPIITPLMDFVRRRRAAKSGSQRAFGNGKPSRRALVGVNSSIPSSRRGSEKRRGPSLKYISKDSTKNGSGKEKPTYILVTRRDEQLSEKPPKFPFSNIEDDIQDETGAGTNGIVSGVSVAVETGKRALLLLKGKEREGSHIQRLEVPGRIIKSILSKEGHQVSASQPDHQFITGNIENDKRPPRPPVQQSNLKDHASSSLHTFASDADGKSHKVDKAASSELYANVSIRDNKIEKRMRNKDRPDRGVWAPLHRSDVFQGHGTNLLPSNEIGAGHRNKKFDTPSGNRSLESKSLGVGRGHHASLDNGVNRHAIRRGMAHGSKDLDVSASTAEAKPSKKGPISYEKQVWVQKSGSAS</sequence>
<dbReference type="InterPro" id="IPR012677">
    <property type="entry name" value="Nucleotide-bd_a/b_plait_sf"/>
</dbReference>
<comment type="similarity">
    <text evidence="2">Belongs to the RENT3 family.</text>
</comment>
<organism evidence="7 8">
    <name type="scientific">Dendrobium chrysotoxum</name>
    <name type="common">Orchid</name>
    <dbReference type="NCBI Taxonomy" id="161865"/>
    <lineage>
        <taxon>Eukaryota</taxon>
        <taxon>Viridiplantae</taxon>
        <taxon>Streptophyta</taxon>
        <taxon>Embryophyta</taxon>
        <taxon>Tracheophyta</taxon>
        <taxon>Spermatophyta</taxon>
        <taxon>Magnoliopsida</taxon>
        <taxon>Liliopsida</taxon>
        <taxon>Asparagales</taxon>
        <taxon>Orchidaceae</taxon>
        <taxon>Epidendroideae</taxon>
        <taxon>Malaxideae</taxon>
        <taxon>Dendrobiinae</taxon>
        <taxon>Dendrobium</taxon>
    </lineage>
</organism>
<dbReference type="Proteomes" id="UP000775213">
    <property type="component" value="Unassembled WGS sequence"/>
</dbReference>
<dbReference type="PANTHER" id="PTHR13112">
    <property type="entry name" value="UPF3 REGULATOR OF NONSENSE TRANSCRIPTS-LIKE PROTEIN"/>
    <property type="match status" value="1"/>
</dbReference>
<evidence type="ECO:0000256" key="5">
    <source>
        <dbReference type="SAM" id="MobiDB-lite"/>
    </source>
</evidence>
<feature type="domain" description="UPF3" evidence="6">
    <location>
        <begin position="48"/>
        <end position="208"/>
    </location>
</feature>
<evidence type="ECO:0000256" key="3">
    <source>
        <dbReference type="ARBA" id="ARBA00023161"/>
    </source>
</evidence>
<evidence type="ECO:0000256" key="2">
    <source>
        <dbReference type="ARBA" id="ARBA00005991"/>
    </source>
</evidence>
<dbReference type="EMBL" id="JAGFBR010000002">
    <property type="protein sequence ID" value="KAH0469455.1"/>
    <property type="molecule type" value="Genomic_DNA"/>
</dbReference>
<feature type="compositionally biased region" description="Polar residues" evidence="5">
    <location>
        <begin position="355"/>
        <end position="369"/>
    </location>
</feature>
<gene>
    <name evidence="7" type="ORF">IEQ34_001013</name>
</gene>
<keyword evidence="8" id="KW-1185">Reference proteome</keyword>
<dbReference type="GO" id="GO:0005730">
    <property type="term" value="C:nucleolus"/>
    <property type="evidence" value="ECO:0007669"/>
    <property type="project" value="TreeGrafter"/>
</dbReference>
<dbReference type="InterPro" id="IPR035979">
    <property type="entry name" value="RBD_domain_sf"/>
</dbReference>
<feature type="compositionally biased region" description="Basic and acidic residues" evidence="5">
    <location>
        <begin position="253"/>
        <end position="269"/>
    </location>
</feature>
<protein>
    <recommendedName>
        <fullName evidence="6">UPF3 domain-containing protein</fullName>
    </recommendedName>
</protein>
<feature type="region of interest" description="Disordered" evidence="5">
    <location>
        <begin position="350"/>
        <end position="389"/>
    </location>
</feature>
<dbReference type="PANTHER" id="PTHR13112:SF0">
    <property type="entry name" value="FI21285P1"/>
    <property type="match status" value="1"/>
</dbReference>